<dbReference type="PRINTS" id="PR00759">
    <property type="entry name" value="BASICPTASE"/>
</dbReference>
<comment type="caution">
    <text evidence="6">The sequence shown here is derived from an EMBL/GenBank/DDBJ whole genome shotgun (WGS) entry which is preliminary data.</text>
</comment>
<evidence type="ECO:0000256" key="3">
    <source>
        <dbReference type="ARBA" id="ARBA00023157"/>
    </source>
</evidence>
<dbReference type="CDD" id="cd00109">
    <property type="entry name" value="Kunitz-type"/>
    <property type="match status" value="1"/>
</dbReference>
<feature type="domain" description="BPTI/Kunitz inhibitor" evidence="5">
    <location>
        <begin position="38"/>
        <end position="88"/>
    </location>
</feature>
<dbReference type="SUPFAM" id="SSF57362">
    <property type="entry name" value="BPTI-like"/>
    <property type="match status" value="1"/>
</dbReference>
<keyword evidence="1" id="KW-0646">Protease inhibitor</keyword>
<dbReference type="InterPro" id="IPR002223">
    <property type="entry name" value="Kunitz_BPTI"/>
</dbReference>
<reference evidence="6" key="1">
    <citation type="submission" date="2023-03" db="EMBL/GenBank/DDBJ databases">
        <title>Chromosome-level genomes of two armyworms, Mythimna separata and Mythimna loreyi, provide insights into the biosynthesis and reception of sex pheromones.</title>
        <authorList>
            <person name="Zhao H."/>
        </authorList>
    </citation>
    <scope>NUCLEOTIDE SEQUENCE</scope>
    <source>
        <strain evidence="6">BeijingLab</strain>
        <tissue evidence="6">Pupa</tissue>
    </source>
</reference>
<proteinExistence type="predicted"/>
<dbReference type="InterPro" id="IPR036880">
    <property type="entry name" value="Kunitz_BPTI_sf"/>
</dbReference>
<keyword evidence="3" id="KW-1015">Disulfide bond</keyword>
<dbReference type="Proteomes" id="UP001231518">
    <property type="component" value="Chromosome 29"/>
</dbReference>
<evidence type="ECO:0000313" key="6">
    <source>
        <dbReference type="EMBL" id="KAJ8704596.1"/>
    </source>
</evidence>
<dbReference type="SMART" id="SM00131">
    <property type="entry name" value="KU"/>
    <property type="match status" value="1"/>
</dbReference>
<name>A0AAD7Y6R7_MYTSE</name>
<keyword evidence="4" id="KW-0732">Signal</keyword>
<feature type="chain" id="PRO_5041919165" description="BPTI/Kunitz inhibitor domain-containing protein" evidence="4">
    <location>
        <begin position="23"/>
        <end position="104"/>
    </location>
</feature>
<evidence type="ECO:0000256" key="2">
    <source>
        <dbReference type="ARBA" id="ARBA00022900"/>
    </source>
</evidence>
<evidence type="ECO:0000256" key="4">
    <source>
        <dbReference type="SAM" id="SignalP"/>
    </source>
</evidence>
<feature type="signal peptide" evidence="4">
    <location>
        <begin position="1"/>
        <end position="22"/>
    </location>
</feature>
<dbReference type="InterPro" id="IPR020901">
    <property type="entry name" value="Prtase_inh_Kunz-CS"/>
</dbReference>
<protein>
    <recommendedName>
        <fullName evidence="5">BPTI/Kunitz inhibitor domain-containing protein</fullName>
    </recommendedName>
</protein>
<dbReference type="InterPro" id="IPR050098">
    <property type="entry name" value="TFPI/VKTCI-like"/>
</dbReference>
<dbReference type="EMBL" id="JARGEI010000031">
    <property type="protein sequence ID" value="KAJ8704596.1"/>
    <property type="molecule type" value="Genomic_DNA"/>
</dbReference>
<dbReference type="PANTHER" id="PTHR10083:SF374">
    <property type="entry name" value="BPTI_KUNITZ INHIBITOR DOMAIN-CONTAINING PROTEIN"/>
    <property type="match status" value="1"/>
</dbReference>
<gene>
    <name evidence="6" type="ORF">PYW07_011784</name>
</gene>
<keyword evidence="7" id="KW-1185">Reference proteome</keyword>
<dbReference type="PROSITE" id="PS00280">
    <property type="entry name" value="BPTI_KUNITZ_1"/>
    <property type="match status" value="1"/>
</dbReference>
<evidence type="ECO:0000256" key="1">
    <source>
        <dbReference type="ARBA" id="ARBA00022690"/>
    </source>
</evidence>
<dbReference type="PROSITE" id="PS50279">
    <property type="entry name" value="BPTI_KUNITZ_2"/>
    <property type="match status" value="1"/>
</dbReference>
<sequence length="104" mass="11632">MKFTIILLAIVFISKSFCGVLSDESNVKYYLKGFNRVCTLPIDPGNCLLQVTRYAFIPAINACVVFTYRGCDGNQNNFETLAECEEVCPTTSSSESTDVEDYFK</sequence>
<accession>A0AAD7Y6R7</accession>
<dbReference type="Pfam" id="PF00014">
    <property type="entry name" value="Kunitz_BPTI"/>
    <property type="match status" value="1"/>
</dbReference>
<organism evidence="6 7">
    <name type="scientific">Mythimna separata</name>
    <name type="common">Oriental armyworm</name>
    <name type="synonym">Pseudaletia separata</name>
    <dbReference type="NCBI Taxonomy" id="271217"/>
    <lineage>
        <taxon>Eukaryota</taxon>
        <taxon>Metazoa</taxon>
        <taxon>Ecdysozoa</taxon>
        <taxon>Arthropoda</taxon>
        <taxon>Hexapoda</taxon>
        <taxon>Insecta</taxon>
        <taxon>Pterygota</taxon>
        <taxon>Neoptera</taxon>
        <taxon>Endopterygota</taxon>
        <taxon>Lepidoptera</taxon>
        <taxon>Glossata</taxon>
        <taxon>Ditrysia</taxon>
        <taxon>Noctuoidea</taxon>
        <taxon>Noctuidae</taxon>
        <taxon>Noctuinae</taxon>
        <taxon>Hadenini</taxon>
        <taxon>Mythimna</taxon>
    </lineage>
</organism>
<evidence type="ECO:0000313" key="7">
    <source>
        <dbReference type="Proteomes" id="UP001231518"/>
    </source>
</evidence>
<dbReference type="Gene3D" id="4.10.410.10">
    <property type="entry name" value="Pancreatic trypsin inhibitor Kunitz domain"/>
    <property type="match status" value="1"/>
</dbReference>
<dbReference type="PANTHER" id="PTHR10083">
    <property type="entry name" value="KUNITZ-TYPE PROTEASE INHIBITOR-RELATED"/>
    <property type="match status" value="1"/>
</dbReference>
<evidence type="ECO:0000259" key="5">
    <source>
        <dbReference type="PROSITE" id="PS50279"/>
    </source>
</evidence>
<keyword evidence="2" id="KW-0722">Serine protease inhibitor</keyword>
<dbReference type="GO" id="GO:0004867">
    <property type="term" value="F:serine-type endopeptidase inhibitor activity"/>
    <property type="evidence" value="ECO:0007669"/>
    <property type="project" value="UniProtKB-KW"/>
</dbReference>
<dbReference type="AlphaFoldDB" id="A0AAD7Y6R7"/>